<keyword evidence="6" id="KW-1185">Reference proteome</keyword>
<dbReference type="AlphaFoldDB" id="A0A8T0SC17"/>
<gene>
    <name evidence="5" type="ORF">PVAP13_5KG011900</name>
</gene>
<feature type="compositionally biased region" description="Low complexity" evidence="4">
    <location>
        <begin position="74"/>
        <end position="88"/>
    </location>
</feature>
<feature type="region of interest" description="Disordered" evidence="4">
    <location>
        <begin position="1"/>
        <end position="44"/>
    </location>
</feature>
<feature type="region of interest" description="Disordered" evidence="4">
    <location>
        <begin position="66"/>
        <end position="88"/>
    </location>
</feature>
<evidence type="ECO:0000256" key="4">
    <source>
        <dbReference type="SAM" id="MobiDB-lite"/>
    </source>
</evidence>
<proteinExistence type="predicted"/>
<sequence length="195" mass="21471">MGSSSFFPAGGEMCMEEGRRPAGRRGAKKQAAVEHHKANRQPQRGLGVAQLEKIRLHNQMLAAYRSAGSSGLHPPATAAQPQAPPFAAASPSFQQSYRLTNCFQETERGIVPVPVPEQHYYGYDYDGHHHHHLLPYSSSPPPPSLFAHDVRDSSGHRLGQPPQQQQHYWMMSSASEGSRSSSHGSAEELDLELRL</sequence>
<name>A0A8T0SC17_PANVG</name>
<evidence type="ECO:0000256" key="2">
    <source>
        <dbReference type="ARBA" id="ARBA00023015"/>
    </source>
</evidence>
<dbReference type="GO" id="GO:0003700">
    <property type="term" value="F:DNA-binding transcription factor activity"/>
    <property type="evidence" value="ECO:0007669"/>
    <property type="project" value="InterPro"/>
</dbReference>
<keyword evidence="1" id="KW-0678">Repressor</keyword>
<dbReference type="InterPro" id="IPR040356">
    <property type="entry name" value="SPEAR"/>
</dbReference>
<keyword evidence="3" id="KW-0804">Transcription</keyword>
<organism evidence="5 6">
    <name type="scientific">Panicum virgatum</name>
    <name type="common">Blackwell switchgrass</name>
    <dbReference type="NCBI Taxonomy" id="38727"/>
    <lineage>
        <taxon>Eukaryota</taxon>
        <taxon>Viridiplantae</taxon>
        <taxon>Streptophyta</taxon>
        <taxon>Embryophyta</taxon>
        <taxon>Tracheophyta</taxon>
        <taxon>Spermatophyta</taxon>
        <taxon>Magnoliopsida</taxon>
        <taxon>Liliopsida</taxon>
        <taxon>Poales</taxon>
        <taxon>Poaceae</taxon>
        <taxon>PACMAD clade</taxon>
        <taxon>Panicoideae</taxon>
        <taxon>Panicodae</taxon>
        <taxon>Paniceae</taxon>
        <taxon>Panicinae</taxon>
        <taxon>Panicum</taxon>
        <taxon>Panicum sect. Hiantes</taxon>
    </lineage>
</organism>
<dbReference type="EMBL" id="CM029045">
    <property type="protein sequence ID" value="KAG2594665.1"/>
    <property type="molecule type" value="Genomic_DNA"/>
</dbReference>
<dbReference type="OrthoDB" id="653455at2759"/>
<feature type="region of interest" description="Disordered" evidence="4">
    <location>
        <begin position="132"/>
        <end position="195"/>
    </location>
</feature>
<feature type="compositionally biased region" description="Low complexity" evidence="4">
    <location>
        <begin position="172"/>
        <end position="184"/>
    </location>
</feature>
<evidence type="ECO:0000313" key="5">
    <source>
        <dbReference type="EMBL" id="KAG2594665.1"/>
    </source>
</evidence>
<protein>
    <submittedName>
        <fullName evidence="5">Uncharacterized protein</fullName>
    </submittedName>
</protein>
<evidence type="ECO:0000313" key="6">
    <source>
        <dbReference type="Proteomes" id="UP000823388"/>
    </source>
</evidence>
<reference evidence="5" key="1">
    <citation type="submission" date="2020-05" db="EMBL/GenBank/DDBJ databases">
        <title>WGS assembly of Panicum virgatum.</title>
        <authorList>
            <person name="Lovell J.T."/>
            <person name="Jenkins J."/>
            <person name="Shu S."/>
            <person name="Juenger T.E."/>
            <person name="Schmutz J."/>
        </authorList>
    </citation>
    <scope>NUCLEOTIDE SEQUENCE</scope>
    <source>
        <strain evidence="5">AP13</strain>
    </source>
</reference>
<keyword evidence="2" id="KW-0805">Transcription regulation</keyword>
<dbReference type="PANTHER" id="PTHR33388">
    <property type="entry name" value="OS01G0212500 PROTEIN"/>
    <property type="match status" value="1"/>
</dbReference>
<evidence type="ECO:0000256" key="1">
    <source>
        <dbReference type="ARBA" id="ARBA00022491"/>
    </source>
</evidence>
<dbReference type="Proteomes" id="UP000823388">
    <property type="component" value="Chromosome 5K"/>
</dbReference>
<dbReference type="PANTHER" id="PTHR33388:SF18">
    <property type="entry name" value="PROTEIN SPEAR1"/>
    <property type="match status" value="1"/>
</dbReference>
<evidence type="ECO:0000256" key="3">
    <source>
        <dbReference type="ARBA" id="ARBA00023163"/>
    </source>
</evidence>
<accession>A0A8T0SC17</accession>
<comment type="caution">
    <text evidence="5">The sequence shown here is derived from an EMBL/GenBank/DDBJ whole genome shotgun (WGS) entry which is preliminary data.</text>
</comment>